<dbReference type="GO" id="GO:0004674">
    <property type="term" value="F:protein serine/threonine kinase activity"/>
    <property type="evidence" value="ECO:0007669"/>
    <property type="project" value="TreeGrafter"/>
</dbReference>
<reference evidence="2" key="1">
    <citation type="submission" date="2019-02" db="EMBL/GenBank/DDBJ databases">
        <authorList>
            <person name="Gruber-Vodicka R. H."/>
            <person name="Seah K. B. B."/>
        </authorList>
    </citation>
    <scope>NUCLEOTIDE SEQUENCE</scope>
    <source>
        <strain evidence="2">BECK_DK47</strain>
    </source>
</reference>
<feature type="domain" description="VWFA" evidence="1">
    <location>
        <begin position="270"/>
        <end position="481"/>
    </location>
</feature>
<dbReference type="GO" id="GO:0005737">
    <property type="term" value="C:cytoplasm"/>
    <property type="evidence" value="ECO:0007669"/>
    <property type="project" value="TreeGrafter"/>
</dbReference>
<accession>A0A450RW84</accession>
<keyword evidence="2" id="KW-0418">Kinase</keyword>
<sequence>MFPIKTHSPLDRIAVVCVALLCLLLPWHQAVSLESPLSVEDDAGFFQRILSLPGAKLLDNPDGETIQGPIEVFTVYYVFERQTRGIEDWLRVGQRPDRSEGWINASYAEDWKNMLVLQFAPSGQRDRALFFQKTRELKRLLKESGEKRADLLREYYDLIEDERAPRGVFAAIEPPFGIAQGRQTSQQTDRQAAGDGDYRYLLPILDWKSGSRFRHGARPGEPGPDTTLVQVAMVNTKNHEAVNPDSAEGKEQMASGGGVLNPALRDAKIGVVFVIDTSTSMGPYIEQVRALVKRIYDEIADSEIRDNARYGLVAYRDNLSHNEKLEYVTKIFQPLDPDTPPARILENLQRVKPSTVPTRDWDEDAFAGLDLAMTEDWWKPFMARLIILITDAGARPRTDALASTSSDARTLRAQAGEKNIAIIPMHLKTEEARKAGNVLSAADQYWVLGDTGDRNVNKYRGIEANSPDLFSKSLNEMSQTVVETLEQWSRGAAIERPEETDSDRGLILNELFRAQMEYLGEREGQEAPRFYRGWAADRDLVDPENQNFSINLLLTRNQLNALAKAVSALLDRMYEAEIAPDDFLGQIQGLSATLSVDPDRDDTGGAPRTLGDALPAWLEQLPYRSDILMLTAEDWIQQGAQQRNHYSDDLAAKLETYRILEADSDRWLRRGQAEELGLLKLEDLP</sequence>
<dbReference type="PANTHER" id="PTHR47763">
    <property type="entry name" value="ALPHA-PROTEIN KINASE VWKA"/>
    <property type="match status" value="1"/>
</dbReference>
<dbReference type="SUPFAM" id="SSF53300">
    <property type="entry name" value="vWA-like"/>
    <property type="match status" value="1"/>
</dbReference>
<evidence type="ECO:0000259" key="1">
    <source>
        <dbReference type="PROSITE" id="PS50234"/>
    </source>
</evidence>
<dbReference type="InterPro" id="IPR036465">
    <property type="entry name" value="vWFA_dom_sf"/>
</dbReference>
<dbReference type="PANTHER" id="PTHR47763:SF1">
    <property type="entry name" value="DUF659 DOMAIN-CONTAINING PROTEIN"/>
    <property type="match status" value="1"/>
</dbReference>
<keyword evidence="2" id="KW-0808">Transferase</keyword>
<dbReference type="Pfam" id="PF00092">
    <property type="entry name" value="VWA"/>
    <property type="match status" value="1"/>
</dbReference>
<organism evidence="2">
    <name type="scientific">Candidatus Kentrum sp. DK</name>
    <dbReference type="NCBI Taxonomy" id="2126562"/>
    <lineage>
        <taxon>Bacteria</taxon>
        <taxon>Pseudomonadati</taxon>
        <taxon>Pseudomonadota</taxon>
        <taxon>Gammaproteobacteria</taxon>
        <taxon>Candidatus Kentrum</taxon>
    </lineage>
</organism>
<proteinExistence type="predicted"/>
<gene>
    <name evidence="2" type="ORF">BECKDK2373B_GA0170837_100515</name>
</gene>
<dbReference type="CDD" id="cd00198">
    <property type="entry name" value="vWFA"/>
    <property type="match status" value="1"/>
</dbReference>
<dbReference type="Gene3D" id="3.40.50.410">
    <property type="entry name" value="von Willebrand factor, type A domain"/>
    <property type="match status" value="1"/>
</dbReference>
<dbReference type="InterPro" id="IPR002035">
    <property type="entry name" value="VWF_A"/>
</dbReference>
<dbReference type="AlphaFoldDB" id="A0A450RW84"/>
<dbReference type="PROSITE" id="PS50234">
    <property type="entry name" value="VWFA"/>
    <property type="match status" value="1"/>
</dbReference>
<dbReference type="InterPro" id="IPR052969">
    <property type="entry name" value="Thr-specific_kinase-like"/>
</dbReference>
<dbReference type="EMBL" id="CAADEX010000005">
    <property type="protein sequence ID" value="VFJ43287.1"/>
    <property type="molecule type" value="Genomic_DNA"/>
</dbReference>
<protein>
    <submittedName>
        <fullName evidence="2">Serine/threonine-protein kinase PpkA</fullName>
    </submittedName>
</protein>
<name>A0A450RW84_9GAMM</name>
<evidence type="ECO:0000313" key="2">
    <source>
        <dbReference type="EMBL" id="VFJ43287.1"/>
    </source>
</evidence>